<evidence type="ECO:0000259" key="1">
    <source>
        <dbReference type="Pfam" id="PF12770"/>
    </source>
</evidence>
<name>A0A450XHX8_9GAMM</name>
<dbReference type="EMBL" id="CAADFM010000031">
    <property type="protein sequence ID" value="VFK10036.1"/>
    <property type="molecule type" value="Genomic_DNA"/>
</dbReference>
<reference evidence="3" key="1">
    <citation type="submission" date="2019-02" db="EMBL/GenBank/DDBJ databases">
        <authorList>
            <person name="Gruber-Vodicka R. H."/>
            <person name="Seah K. B. B."/>
        </authorList>
    </citation>
    <scope>NUCLEOTIDE SEQUENCE</scope>
    <source>
        <strain evidence="2">BECK_S312</strain>
        <strain evidence="3">BECK_S426</strain>
    </source>
</reference>
<organism evidence="3">
    <name type="scientific">Candidatus Kentrum sp. LPFa</name>
    <dbReference type="NCBI Taxonomy" id="2126335"/>
    <lineage>
        <taxon>Bacteria</taxon>
        <taxon>Pseudomonadati</taxon>
        <taxon>Pseudomonadota</taxon>
        <taxon>Gammaproteobacteria</taxon>
        <taxon>Candidatus Kentrum</taxon>
    </lineage>
</organism>
<dbReference type="InterPro" id="IPR024983">
    <property type="entry name" value="CHAT_dom"/>
</dbReference>
<evidence type="ECO:0000313" key="3">
    <source>
        <dbReference type="EMBL" id="VFK28876.1"/>
    </source>
</evidence>
<protein>
    <submittedName>
        <fullName evidence="3">CHAT domain-containing protein</fullName>
    </submittedName>
</protein>
<dbReference type="Pfam" id="PF12770">
    <property type="entry name" value="CHAT"/>
    <property type="match status" value="1"/>
</dbReference>
<dbReference type="EMBL" id="CAADFP010000075">
    <property type="protein sequence ID" value="VFK28876.1"/>
    <property type="molecule type" value="Genomic_DNA"/>
</dbReference>
<feature type="domain" description="CHAT" evidence="1">
    <location>
        <begin position="923"/>
        <end position="1240"/>
    </location>
</feature>
<gene>
    <name evidence="2" type="ORF">BECKLPF1236A_GA0070988_100318</name>
    <name evidence="3" type="ORF">BECKLPF1236C_GA0070990_100758</name>
</gene>
<evidence type="ECO:0000313" key="2">
    <source>
        <dbReference type="EMBL" id="VFK10036.1"/>
    </source>
</evidence>
<sequence length="1247" mass="141516">MRADQEGSFMVLGNTNKRHLVERFTSAETLYHQGEYSESEGLAKSIWQQPESVVSPPLIWRAVILDARTVFQRGLPFKSNDRTSPIARLGAAFRLSLDDETREEALQPLQAIAREYPRDPLIQAMALSVESELRQDRREAVGNQLQRLAREHPGISEVWKALFEHYNRMGNFPAAAKAAEKMLTAEIADGRSPLRVFEDRVRVLGAKLQTDRAMEAERQLAAMLNNTEHGTPLGRARVQLLLGIRAFGNAASLDSSNRDQRMHSMEVARHFWEAAVDEVAPLTNQSAKELREIVENFLVSHFDFSGEYPAYASQRPDDNEKDPKKWLDYALSVAFDGNDRTVIDATLHAYALALDDKNNEADAEVAVTALYRLLPKYVELLGPKRVERLFQDWVRRFGHLHEAAENTAAELRRRRVAVLRLLVDGRHEAAVSMLAEFLIDRANEDRELAVDPHRDALFFLGQLAYRTGLYEIAARAWEASLELVDHPSVQEPIRRMLAMEKVRPFTQAGQKDQFGPRDLQAALANLRTRFDDPDANATQLWSRAVDVNQWLTKATKGQLKELTDADYRLIEGTAERLAQTLGRGTELASFQAGLAKAVARIDLMNMRPEWGKFWGGLVLELQRRAEDGNMDDRLLRYDTEREISRMIGDWRHVARSSAHMALDVLGTGNLDITGYLLEIWEALRNRDQLFEPVLVTALIDEALRQTRRQMALGQSRSRYFRDQYRTYGRLLDFLEQQMGNEKMPPEVIEYLGGVYWDIAENMKDRFLFDREMLQEKVEPEYASVRREMFVALARSVLELYTAASEEMPKFQLLAESANAAIERHSTQREEALAILPPRHPERLDRFSLTDLRAALPADTAVLTVVARPRLQDDHGGVMLVTSKQVRFAQLPVFRYEYDIITPLLESWQKNIGAKEGHSGLGFLYRTLVRSFETDLKSIEHLIVVPSGTFNNVPYAALWDEENERYLIERFRISIMPFGKSLATYLASAPRQPRRLLYAANTDGNPEGWDRGRWETRFGLASTTAEELASLPDLSVSTANEQAMLRDAWPTNFDALVSGDGMQPTENGKSQPLNRASLLQRLPQADIVHLSMHGLDSPPDNPERSLLLLNSNAEQPELLFPGDLEGRNLEGLDLIVLSACLVGRSYSFHPIDRLGDTDRWLYRLGEFSGFPRVLFQQGVGGLIGPVGEVPADVDKQLWAVFYRQLREGLDPSRALAATQRAMLADQKSRHPRNWGLYLLFGGWTAPDE</sequence>
<proteinExistence type="predicted"/>
<accession>A0A450XHX8</accession>
<dbReference type="AlphaFoldDB" id="A0A450XHX8"/>
<dbReference type="InterPro" id="IPR011990">
    <property type="entry name" value="TPR-like_helical_dom_sf"/>
</dbReference>
<dbReference type="Gene3D" id="1.25.40.10">
    <property type="entry name" value="Tetratricopeptide repeat domain"/>
    <property type="match status" value="1"/>
</dbReference>